<dbReference type="CDD" id="cd00038">
    <property type="entry name" value="CAP_ED"/>
    <property type="match status" value="1"/>
</dbReference>
<accession>A0A1I4UJ16</accession>
<dbReference type="FunFam" id="2.60.120.10:FF:000004">
    <property type="entry name" value="Fumarate/nitrate reduction transcriptional regulator Fnr"/>
    <property type="match status" value="1"/>
</dbReference>
<evidence type="ECO:0000313" key="2">
    <source>
        <dbReference type="EMBL" id="SFM88703.1"/>
    </source>
</evidence>
<dbReference type="SUPFAM" id="SSF51206">
    <property type="entry name" value="cAMP-binding domain-like"/>
    <property type="match status" value="1"/>
</dbReference>
<keyword evidence="2" id="KW-0808">Transferase</keyword>
<dbReference type="PROSITE" id="PS50042">
    <property type="entry name" value="CNMP_BINDING_3"/>
    <property type="match status" value="1"/>
</dbReference>
<reference evidence="3" key="1">
    <citation type="submission" date="2016-10" db="EMBL/GenBank/DDBJ databases">
        <authorList>
            <person name="Varghese N."/>
            <person name="Submissions S."/>
        </authorList>
    </citation>
    <scope>NUCLEOTIDE SEQUENCE [LARGE SCALE GENOMIC DNA]</scope>
    <source>
        <strain evidence="3">DSM 24213</strain>
    </source>
</reference>
<dbReference type="Gene3D" id="2.60.120.10">
    <property type="entry name" value="Jelly Rolls"/>
    <property type="match status" value="1"/>
</dbReference>
<feature type="domain" description="Cyclic nucleotide-binding" evidence="1">
    <location>
        <begin position="25"/>
        <end position="145"/>
    </location>
</feature>
<dbReference type="InterPro" id="IPR018490">
    <property type="entry name" value="cNMP-bd_dom_sf"/>
</dbReference>
<organism evidence="2 3">
    <name type="scientific">Halopseudomonas yangmingensis</name>
    <dbReference type="NCBI Taxonomy" id="1720063"/>
    <lineage>
        <taxon>Bacteria</taxon>
        <taxon>Pseudomonadati</taxon>
        <taxon>Pseudomonadota</taxon>
        <taxon>Gammaproteobacteria</taxon>
        <taxon>Pseudomonadales</taxon>
        <taxon>Pseudomonadaceae</taxon>
        <taxon>Halopseudomonas</taxon>
    </lineage>
</organism>
<keyword evidence="2" id="KW-0418">Kinase</keyword>
<dbReference type="GO" id="GO:0003700">
    <property type="term" value="F:DNA-binding transcription factor activity"/>
    <property type="evidence" value="ECO:0007669"/>
    <property type="project" value="TreeGrafter"/>
</dbReference>
<dbReference type="InterPro" id="IPR050397">
    <property type="entry name" value="Env_Response_Regulators"/>
</dbReference>
<sequence length="307" mass="34831">MSGSIKTRLLDESHCRDCSLAAMCLPLSLHDEDMDRLDDIVKRGRPLKKGETLFRQGDAFQSLYAVRSGAIKTYSLSDSGEEQITGFHLASELIGLSAMDGERYPVTAVALETTSVCEIPFDCLDELAAIMPQLRKQLMRLMSREIRDDQQMMLLLSKKTADERIATMLINLSARYKARGYSAKVFRLSMSRSEVGNYQPVEIRRDDYAHCFWQQRSRSFTSRLGRQSMEIARFGVLQAHLPRQRAHAIEPVASSFGRRTRLLAAMASWNSASTRSSPRCFTWRSPAAALSQPKWVSIQARIFRLRP</sequence>
<evidence type="ECO:0000313" key="3">
    <source>
        <dbReference type="Proteomes" id="UP000243629"/>
    </source>
</evidence>
<evidence type="ECO:0000259" key="1">
    <source>
        <dbReference type="PROSITE" id="PS50042"/>
    </source>
</evidence>
<dbReference type="GO" id="GO:0016301">
    <property type="term" value="F:kinase activity"/>
    <property type="evidence" value="ECO:0007669"/>
    <property type="project" value="UniProtKB-KW"/>
</dbReference>
<dbReference type="AlphaFoldDB" id="A0A1I4UJ16"/>
<keyword evidence="3" id="KW-1185">Reference proteome</keyword>
<protein>
    <submittedName>
        <fullName evidence="2">cAMP-binding domain of CRP or a regulatory subunit of cAMP-dependent protein kinases</fullName>
    </submittedName>
</protein>
<dbReference type="NCBIfam" id="NF008365">
    <property type="entry name" value="PRK11161.1"/>
    <property type="match status" value="1"/>
</dbReference>
<dbReference type="InterPro" id="IPR000595">
    <property type="entry name" value="cNMP-bd_dom"/>
</dbReference>
<dbReference type="InterPro" id="IPR014710">
    <property type="entry name" value="RmlC-like_jellyroll"/>
</dbReference>
<name>A0A1I4UJ16_9GAMM</name>
<dbReference type="EMBL" id="FOUI01000024">
    <property type="protein sequence ID" value="SFM88703.1"/>
    <property type="molecule type" value="Genomic_DNA"/>
</dbReference>
<proteinExistence type="predicted"/>
<dbReference type="SMART" id="SM00100">
    <property type="entry name" value="cNMP"/>
    <property type="match status" value="1"/>
</dbReference>
<dbReference type="PANTHER" id="PTHR24567">
    <property type="entry name" value="CRP FAMILY TRANSCRIPTIONAL REGULATORY PROTEIN"/>
    <property type="match status" value="1"/>
</dbReference>
<gene>
    <name evidence="2" type="ORF">SAMN05216217_1241</name>
</gene>
<dbReference type="PANTHER" id="PTHR24567:SF75">
    <property type="entry name" value="FUMARATE AND NITRATE REDUCTION REGULATORY PROTEIN"/>
    <property type="match status" value="1"/>
</dbReference>
<dbReference type="Pfam" id="PF00027">
    <property type="entry name" value="cNMP_binding"/>
    <property type="match status" value="1"/>
</dbReference>
<dbReference type="Proteomes" id="UP000243629">
    <property type="component" value="Unassembled WGS sequence"/>
</dbReference>
<dbReference type="GO" id="GO:0005829">
    <property type="term" value="C:cytosol"/>
    <property type="evidence" value="ECO:0007669"/>
    <property type="project" value="TreeGrafter"/>
</dbReference>
<dbReference type="STRING" id="1720063.SAMN05216217_1241"/>